<evidence type="ECO:0000313" key="3">
    <source>
        <dbReference type="EMBL" id="KDA54302.1"/>
    </source>
</evidence>
<feature type="transmembrane region" description="Helical" evidence="2">
    <location>
        <begin position="63"/>
        <end position="85"/>
    </location>
</feature>
<dbReference type="Proteomes" id="UP000027284">
    <property type="component" value="Unassembled WGS sequence"/>
</dbReference>
<proteinExistence type="predicted"/>
<dbReference type="AlphaFoldDB" id="A0A062XNZ4"/>
<dbReference type="STRING" id="1312852.EG19_11315"/>
<name>A0A062XNZ4_9BACT</name>
<dbReference type="EMBL" id="JMFG01000008">
    <property type="protein sequence ID" value="KDA54302.1"/>
    <property type="molecule type" value="Genomic_DNA"/>
</dbReference>
<keyword evidence="2" id="KW-0472">Membrane</keyword>
<evidence type="ECO:0000313" key="4">
    <source>
        <dbReference type="Proteomes" id="UP000027284"/>
    </source>
</evidence>
<reference evidence="3 4" key="1">
    <citation type="submission" date="2014-04" db="EMBL/GenBank/DDBJ databases">
        <title>The Genome Sequence of Thermoanaerobaculum aquaticum MP-01, The First Cultivated Group 23 Acidobacterium.</title>
        <authorList>
            <person name="Stamps B.W."/>
            <person name="Losey N.A."/>
            <person name="Lawson P.A."/>
            <person name="Stevenson B.S."/>
        </authorList>
    </citation>
    <scope>NUCLEOTIDE SEQUENCE [LARGE SCALE GENOMIC DNA]</scope>
    <source>
        <strain evidence="3 4">MP-01</strain>
    </source>
</reference>
<keyword evidence="2" id="KW-1133">Transmembrane helix</keyword>
<comment type="caution">
    <text evidence="3">The sequence shown here is derived from an EMBL/GenBank/DDBJ whole genome shotgun (WGS) entry which is preliminary data.</text>
</comment>
<feature type="region of interest" description="Disordered" evidence="1">
    <location>
        <begin position="133"/>
        <end position="154"/>
    </location>
</feature>
<feature type="transmembrane region" description="Helical" evidence="2">
    <location>
        <begin position="39"/>
        <end position="56"/>
    </location>
</feature>
<evidence type="ECO:0000256" key="1">
    <source>
        <dbReference type="SAM" id="MobiDB-lite"/>
    </source>
</evidence>
<gene>
    <name evidence="3" type="ORF">EG19_11315</name>
</gene>
<organism evidence="3 4">
    <name type="scientific">Thermoanaerobaculum aquaticum</name>
    <dbReference type="NCBI Taxonomy" id="1312852"/>
    <lineage>
        <taxon>Bacteria</taxon>
        <taxon>Pseudomonadati</taxon>
        <taxon>Acidobacteriota</taxon>
        <taxon>Thermoanaerobaculia</taxon>
        <taxon>Thermoanaerobaculales</taxon>
        <taxon>Thermoanaerobaculaceae</taxon>
        <taxon>Thermoanaerobaculum</taxon>
    </lineage>
</organism>
<sequence length="154" mass="17040">MRQPWFDVYRGLVTTLTAIGLLLLALIFGGLYFHLSPGPWQWAILLVFSLAAAGFYRGWVNSTLLGFLAGNSLAMLLLVVAAAVLPDPIAVIPPAEHIARMVYTPLFAAVPAAIGFGSGRLLKKMIRRKWERHPSRRKDGFDSPSQAKKKIEPW</sequence>
<keyword evidence="2" id="KW-0812">Transmembrane</keyword>
<feature type="transmembrane region" description="Helical" evidence="2">
    <location>
        <begin position="12"/>
        <end position="33"/>
    </location>
</feature>
<keyword evidence="4" id="KW-1185">Reference proteome</keyword>
<accession>A0A062XNZ4</accession>
<feature type="transmembrane region" description="Helical" evidence="2">
    <location>
        <begin position="105"/>
        <end position="122"/>
    </location>
</feature>
<protein>
    <submittedName>
        <fullName evidence="3">Uncharacterized protein</fullName>
    </submittedName>
</protein>
<evidence type="ECO:0000256" key="2">
    <source>
        <dbReference type="SAM" id="Phobius"/>
    </source>
</evidence>